<dbReference type="EMBL" id="FOGC01000008">
    <property type="protein sequence ID" value="SEQ88988.1"/>
    <property type="molecule type" value="Genomic_DNA"/>
</dbReference>
<keyword evidence="3" id="KW-1185">Reference proteome</keyword>
<dbReference type="OrthoDB" id="6540193at2"/>
<gene>
    <name evidence="2" type="ORF">SAMN05216522_10819</name>
</gene>
<proteinExistence type="predicted"/>
<dbReference type="InterPro" id="IPR010590">
    <property type="entry name" value="DUF1158"/>
</dbReference>
<evidence type="ECO:0000256" key="1">
    <source>
        <dbReference type="SAM" id="Phobius"/>
    </source>
</evidence>
<dbReference type="Proteomes" id="UP000242515">
    <property type="component" value="Unassembled WGS sequence"/>
</dbReference>
<keyword evidence="1" id="KW-1133">Transmembrane helix</keyword>
<evidence type="ECO:0008006" key="4">
    <source>
        <dbReference type="Google" id="ProtNLM"/>
    </source>
</evidence>
<keyword evidence="1" id="KW-0812">Transmembrane</keyword>
<evidence type="ECO:0000313" key="2">
    <source>
        <dbReference type="EMBL" id="SEQ88988.1"/>
    </source>
</evidence>
<sequence>MKNPLETLFIPAGILLLGFLSALLLPAPTFGIGLAKSIMQGFHLMDLNQLYTIVFALWFLFLGTLEYLLIRFIWRRFIANVA</sequence>
<dbReference type="STRING" id="988801.SAMN05216522_10819"/>
<reference evidence="3" key="1">
    <citation type="submission" date="2016-10" db="EMBL/GenBank/DDBJ databases">
        <authorList>
            <person name="Varghese N."/>
            <person name="Submissions S."/>
        </authorList>
    </citation>
    <scope>NUCLEOTIDE SEQUENCE [LARGE SCALE GENOMIC DNA]</scope>
    <source>
        <strain evidence="3">8N4</strain>
    </source>
</reference>
<evidence type="ECO:0000313" key="3">
    <source>
        <dbReference type="Proteomes" id="UP000242515"/>
    </source>
</evidence>
<accession>A0A1H9JQB1</accession>
<protein>
    <recommendedName>
        <fullName evidence="4">DUF1158 domain-containing protein</fullName>
    </recommendedName>
</protein>
<name>A0A1H9JQB1_9GAMM</name>
<keyword evidence="1" id="KW-0472">Membrane</keyword>
<dbReference type="RefSeq" id="WP_092676516.1">
    <property type="nucleotide sequence ID" value="NZ_FOGC01000008.1"/>
</dbReference>
<organism evidence="2 3">
    <name type="scientific">Rosenbergiella nectarea</name>
    <dbReference type="NCBI Taxonomy" id="988801"/>
    <lineage>
        <taxon>Bacteria</taxon>
        <taxon>Pseudomonadati</taxon>
        <taxon>Pseudomonadota</taxon>
        <taxon>Gammaproteobacteria</taxon>
        <taxon>Enterobacterales</taxon>
        <taxon>Erwiniaceae</taxon>
        <taxon>Rosenbergiella</taxon>
    </lineage>
</organism>
<feature type="transmembrane region" description="Helical" evidence="1">
    <location>
        <begin position="50"/>
        <end position="70"/>
    </location>
</feature>
<dbReference type="AlphaFoldDB" id="A0A1H9JQB1"/>
<dbReference type="Pfam" id="PF06643">
    <property type="entry name" value="DUF1158"/>
    <property type="match status" value="1"/>
</dbReference>